<feature type="region of interest" description="Disordered" evidence="1">
    <location>
        <begin position="134"/>
        <end position="187"/>
    </location>
</feature>
<dbReference type="VEuPathDB" id="VectorBase:AATE001913"/>
<keyword evidence="2" id="KW-0812">Transmembrane</keyword>
<reference evidence="3" key="1">
    <citation type="submission" date="2022-08" db="UniProtKB">
        <authorList>
            <consortium name="EnsemblMetazoa"/>
        </authorList>
    </citation>
    <scope>IDENTIFICATION</scope>
    <source>
        <strain evidence="3">EBRO</strain>
    </source>
</reference>
<accession>A0A182IMG7</accession>
<organism evidence="3">
    <name type="scientific">Anopheles atroparvus</name>
    <name type="common">European mosquito</name>
    <dbReference type="NCBI Taxonomy" id="41427"/>
    <lineage>
        <taxon>Eukaryota</taxon>
        <taxon>Metazoa</taxon>
        <taxon>Ecdysozoa</taxon>
        <taxon>Arthropoda</taxon>
        <taxon>Hexapoda</taxon>
        <taxon>Insecta</taxon>
        <taxon>Pterygota</taxon>
        <taxon>Neoptera</taxon>
        <taxon>Endopterygota</taxon>
        <taxon>Diptera</taxon>
        <taxon>Nematocera</taxon>
        <taxon>Culicoidea</taxon>
        <taxon>Culicidae</taxon>
        <taxon>Anophelinae</taxon>
        <taxon>Anopheles</taxon>
    </lineage>
</organism>
<evidence type="ECO:0000313" key="3">
    <source>
        <dbReference type="EnsemblMetazoa" id="AATE001913-PA.1"/>
    </source>
</evidence>
<evidence type="ECO:0000256" key="2">
    <source>
        <dbReference type="SAM" id="Phobius"/>
    </source>
</evidence>
<feature type="compositionally biased region" description="Low complexity" evidence="1">
    <location>
        <begin position="147"/>
        <end position="161"/>
    </location>
</feature>
<evidence type="ECO:0000256" key="1">
    <source>
        <dbReference type="SAM" id="MobiDB-lite"/>
    </source>
</evidence>
<feature type="region of interest" description="Disordered" evidence="1">
    <location>
        <begin position="68"/>
        <end position="96"/>
    </location>
</feature>
<dbReference type="AlphaFoldDB" id="A0A182IMG7"/>
<feature type="transmembrane region" description="Helical" evidence="2">
    <location>
        <begin position="223"/>
        <end position="250"/>
    </location>
</feature>
<keyword evidence="2" id="KW-1133">Transmembrane helix</keyword>
<sequence length="268" mass="28774">MCWAKTGGLRVAVLTIHYTSPAALVCKMDYQSLNRCRTGVSTTELDRHLGPTGCEEILRRHYHGTRLASKSGSLDDHTNGSCSCGRKPNPERDERTRAARTCRQVHNAPLLTTTSAVRAYTLHDAVLTSNATDARENETTRAPHNCRPAATPGRPTAAAPTVGRRTSPRTRAGGNLGKSADAPPRGIPEEPELVSVVADILQGVSLDQIMGDTSGRQSSVSKLIIIIIIIITATTIIFISNTVVTIIVIVSATHGSSFYPSCPLFYCL</sequence>
<proteinExistence type="predicted"/>
<dbReference type="EnsemblMetazoa" id="AATE001913-RA">
    <property type="protein sequence ID" value="AATE001913-PA.1"/>
    <property type="gene ID" value="AATE001913"/>
</dbReference>
<keyword evidence="2" id="KW-0472">Membrane</keyword>
<name>A0A182IMG7_ANOAO</name>
<protein>
    <submittedName>
        <fullName evidence="3">Uncharacterized protein</fullName>
    </submittedName>
</protein>